<dbReference type="InterPro" id="IPR000524">
    <property type="entry name" value="Tscrpt_reg_HTH_GntR"/>
</dbReference>
<dbReference type="SMART" id="SM00345">
    <property type="entry name" value="HTH_GNTR"/>
    <property type="match status" value="1"/>
</dbReference>
<dbReference type="InterPro" id="IPR036388">
    <property type="entry name" value="WH-like_DNA-bd_sf"/>
</dbReference>
<evidence type="ECO:0000259" key="4">
    <source>
        <dbReference type="PROSITE" id="PS50949"/>
    </source>
</evidence>
<evidence type="ECO:0000256" key="3">
    <source>
        <dbReference type="ARBA" id="ARBA00023163"/>
    </source>
</evidence>
<dbReference type="Gene3D" id="1.20.120.530">
    <property type="entry name" value="GntR ligand-binding domain-like"/>
    <property type="match status" value="1"/>
</dbReference>
<dbReference type="SMART" id="SM00895">
    <property type="entry name" value="FCD"/>
    <property type="match status" value="1"/>
</dbReference>
<proteinExistence type="predicted"/>
<evidence type="ECO:0000256" key="1">
    <source>
        <dbReference type="ARBA" id="ARBA00023015"/>
    </source>
</evidence>
<gene>
    <name evidence="5" type="ORF">KB449_15735</name>
</gene>
<reference evidence="5" key="1">
    <citation type="submission" date="2023-04" db="EMBL/GenBank/DDBJ databases">
        <title>Comparative genomic analysis of Cohnella hashimotonis sp. nov., isolated from the International Space Station.</title>
        <authorList>
            <person name="Venkateswaran K."/>
            <person name="Simpson A."/>
        </authorList>
    </citation>
    <scope>NUCLEOTIDE SEQUENCE</scope>
    <source>
        <strain evidence="5">F6_2S_P_1</strain>
    </source>
</reference>
<sequence length="220" mass="24866">MPDNPPSLNRYVLADELYTLLKKRILSHEMSAGDKINIDKLARDLGVSNIPIREALSRLSSEGLVSVVPFKGMFVAAMNARDIDEIFEIRASLESLALRKAATRIPKDRLRRILAETTAAQEEADAGQETASRMFKMNEGLHGTILAYADNENLQRMVVSLIERIYRYLNLLNFTIAIADEREEHARILSALLADDMDEATAALERHLQRARQRLRDSFS</sequence>
<dbReference type="Proteomes" id="UP001161691">
    <property type="component" value="Unassembled WGS sequence"/>
</dbReference>
<keyword evidence="1" id="KW-0805">Transcription regulation</keyword>
<keyword evidence="2" id="KW-0238">DNA-binding</keyword>
<keyword evidence="6" id="KW-1185">Reference proteome</keyword>
<name>A0ABT6THX0_9BACL</name>
<dbReference type="RefSeq" id="WP_282909285.1">
    <property type="nucleotide sequence ID" value="NZ_JAGRPV010000001.1"/>
</dbReference>
<comment type="caution">
    <text evidence="5">The sequence shown here is derived from an EMBL/GenBank/DDBJ whole genome shotgun (WGS) entry which is preliminary data.</text>
</comment>
<dbReference type="PANTHER" id="PTHR43537">
    <property type="entry name" value="TRANSCRIPTIONAL REGULATOR, GNTR FAMILY"/>
    <property type="match status" value="1"/>
</dbReference>
<keyword evidence="3" id="KW-0804">Transcription</keyword>
<organism evidence="5 6">
    <name type="scientific">Cohnella hashimotonis</name>
    <dbReference type="NCBI Taxonomy" id="2826895"/>
    <lineage>
        <taxon>Bacteria</taxon>
        <taxon>Bacillati</taxon>
        <taxon>Bacillota</taxon>
        <taxon>Bacilli</taxon>
        <taxon>Bacillales</taxon>
        <taxon>Paenibacillaceae</taxon>
        <taxon>Cohnella</taxon>
    </lineage>
</organism>
<dbReference type="PANTHER" id="PTHR43537:SF45">
    <property type="entry name" value="GNTR FAMILY REGULATORY PROTEIN"/>
    <property type="match status" value="1"/>
</dbReference>
<dbReference type="Pfam" id="PF07729">
    <property type="entry name" value="FCD"/>
    <property type="match status" value="1"/>
</dbReference>
<evidence type="ECO:0000313" key="6">
    <source>
        <dbReference type="Proteomes" id="UP001161691"/>
    </source>
</evidence>
<accession>A0ABT6THX0</accession>
<dbReference type="CDD" id="cd07377">
    <property type="entry name" value="WHTH_GntR"/>
    <property type="match status" value="1"/>
</dbReference>
<dbReference type="InterPro" id="IPR011711">
    <property type="entry name" value="GntR_C"/>
</dbReference>
<evidence type="ECO:0000256" key="2">
    <source>
        <dbReference type="ARBA" id="ARBA00023125"/>
    </source>
</evidence>
<dbReference type="EMBL" id="JAGRPV010000001">
    <property type="protein sequence ID" value="MDI4646431.1"/>
    <property type="molecule type" value="Genomic_DNA"/>
</dbReference>
<dbReference type="Pfam" id="PF00392">
    <property type="entry name" value="GntR"/>
    <property type="match status" value="1"/>
</dbReference>
<dbReference type="Gene3D" id="1.10.10.10">
    <property type="entry name" value="Winged helix-like DNA-binding domain superfamily/Winged helix DNA-binding domain"/>
    <property type="match status" value="1"/>
</dbReference>
<dbReference type="SUPFAM" id="SSF46785">
    <property type="entry name" value="Winged helix' DNA-binding domain"/>
    <property type="match status" value="1"/>
</dbReference>
<dbReference type="InterPro" id="IPR036390">
    <property type="entry name" value="WH_DNA-bd_sf"/>
</dbReference>
<dbReference type="SUPFAM" id="SSF48008">
    <property type="entry name" value="GntR ligand-binding domain-like"/>
    <property type="match status" value="1"/>
</dbReference>
<evidence type="ECO:0000313" key="5">
    <source>
        <dbReference type="EMBL" id="MDI4646431.1"/>
    </source>
</evidence>
<feature type="domain" description="HTH gntR-type" evidence="4">
    <location>
        <begin position="11"/>
        <end position="78"/>
    </location>
</feature>
<protein>
    <submittedName>
        <fullName evidence="5">GntR family transcriptional regulator</fullName>
    </submittedName>
</protein>
<dbReference type="PROSITE" id="PS50949">
    <property type="entry name" value="HTH_GNTR"/>
    <property type="match status" value="1"/>
</dbReference>
<dbReference type="InterPro" id="IPR008920">
    <property type="entry name" value="TF_FadR/GntR_C"/>
</dbReference>